<proteinExistence type="predicted"/>
<dbReference type="EMBL" id="JAXLQG010000006">
    <property type="protein sequence ID" value="KAK5538396.1"/>
    <property type="molecule type" value="Genomic_DNA"/>
</dbReference>
<accession>A0AAV9Q8B1</accession>
<protein>
    <submittedName>
        <fullName evidence="1">Uncharacterized protein</fullName>
    </submittedName>
</protein>
<organism evidence="1 2">
    <name type="scientific">Vermiconidia calcicola</name>
    <dbReference type="NCBI Taxonomy" id="1690605"/>
    <lineage>
        <taxon>Eukaryota</taxon>
        <taxon>Fungi</taxon>
        <taxon>Dikarya</taxon>
        <taxon>Ascomycota</taxon>
        <taxon>Pezizomycotina</taxon>
        <taxon>Dothideomycetes</taxon>
        <taxon>Dothideomycetidae</taxon>
        <taxon>Mycosphaerellales</taxon>
        <taxon>Extremaceae</taxon>
        <taxon>Vermiconidia</taxon>
    </lineage>
</organism>
<gene>
    <name evidence="1" type="ORF">LTR25_003938</name>
</gene>
<dbReference type="Proteomes" id="UP001345827">
    <property type="component" value="Unassembled WGS sequence"/>
</dbReference>
<evidence type="ECO:0000313" key="2">
    <source>
        <dbReference type="Proteomes" id="UP001345827"/>
    </source>
</evidence>
<dbReference type="PANTHER" id="PTHR38791:SF5">
    <property type="entry name" value="TRANSCRIPTION FACTOR DBAG-RELATED"/>
    <property type="match status" value="1"/>
</dbReference>
<name>A0AAV9Q8B1_9PEZI</name>
<dbReference type="PANTHER" id="PTHR38791">
    <property type="entry name" value="ZN(II)2CYS6 TRANSCRIPTION FACTOR (EUROFUNG)-RELATED-RELATED"/>
    <property type="match status" value="1"/>
</dbReference>
<comment type="caution">
    <text evidence="1">The sequence shown here is derived from an EMBL/GenBank/DDBJ whole genome shotgun (WGS) entry which is preliminary data.</text>
</comment>
<dbReference type="InterPro" id="IPR053175">
    <property type="entry name" value="DHMBA_Reg_Transcription_Factor"/>
</dbReference>
<reference evidence="1 2" key="1">
    <citation type="submission" date="2023-06" db="EMBL/GenBank/DDBJ databases">
        <title>Black Yeasts Isolated from many extreme environments.</title>
        <authorList>
            <person name="Coleine C."/>
            <person name="Stajich J.E."/>
            <person name="Selbmann L."/>
        </authorList>
    </citation>
    <scope>NUCLEOTIDE SEQUENCE [LARGE SCALE GENOMIC DNA]</scope>
    <source>
        <strain evidence="1 2">CCFEE 5887</strain>
    </source>
</reference>
<dbReference type="AlphaFoldDB" id="A0AAV9Q8B1"/>
<sequence>MSKELQHYSICVVRSSSTASSVGARTYIIASCYLTRSPIPDIVIQLSQRCRDRSADPLEDLSLIIFQFCNIRAGIPFNPPPNQSESTTRVTAAHYTSVAEQLANWHAGLSPTFLPLIVNVGKGSSDILSEHYDVYEDIWTAAIVNNYRANHLLVHEALISQLAFLRVRYCQDPTELLKLEDQISRSRSTILSLIDAICASVPSLLHTKCAAAGVGLLWPLYVAAQISPRTAPVLAATRVWIIGRLTKIDTDMGLHQAAMLAGLLYEDIEVTELLKDG</sequence>
<keyword evidence="2" id="KW-1185">Reference proteome</keyword>
<evidence type="ECO:0000313" key="1">
    <source>
        <dbReference type="EMBL" id="KAK5538396.1"/>
    </source>
</evidence>